<dbReference type="KEGG" id="lhb:D1010_09545"/>
<accession>A0A5P8M6A9</accession>
<evidence type="ECO:0000256" key="1">
    <source>
        <dbReference type="SAM" id="MobiDB-lite"/>
    </source>
</evidence>
<name>A0A5P8M6A9_9LACO</name>
<evidence type="ECO:0000313" key="3">
    <source>
        <dbReference type="Proteomes" id="UP000326779"/>
    </source>
</evidence>
<feature type="region of interest" description="Disordered" evidence="1">
    <location>
        <begin position="498"/>
        <end position="518"/>
    </location>
</feature>
<dbReference type="InterPro" id="IPR041073">
    <property type="entry name" value="MobL"/>
</dbReference>
<dbReference type="Proteomes" id="UP000326779">
    <property type="component" value="Chromosome"/>
</dbReference>
<dbReference type="AlphaFoldDB" id="A0A5P8M6A9"/>
<dbReference type="RefSeq" id="WP_152260833.1">
    <property type="nucleotide sequence ID" value="NZ_CP045143.1"/>
</dbReference>
<dbReference type="Pfam" id="PF18555">
    <property type="entry name" value="MobL"/>
    <property type="match status" value="1"/>
</dbReference>
<dbReference type="EMBL" id="CP045143">
    <property type="protein sequence ID" value="QFR23631.1"/>
    <property type="molecule type" value="Genomic_DNA"/>
</dbReference>
<evidence type="ECO:0008006" key="4">
    <source>
        <dbReference type="Google" id="ProtNLM"/>
    </source>
</evidence>
<organism evidence="2 3">
    <name type="scientific">Schleiferilactobacillus harbinensis</name>
    <dbReference type="NCBI Taxonomy" id="304207"/>
    <lineage>
        <taxon>Bacteria</taxon>
        <taxon>Bacillati</taxon>
        <taxon>Bacillota</taxon>
        <taxon>Bacilli</taxon>
        <taxon>Lactobacillales</taxon>
        <taxon>Lactobacillaceae</taxon>
        <taxon>Schleiferilactobacillus</taxon>
    </lineage>
</organism>
<proteinExistence type="predicted"/>
<sequence length="518" mass="60685">MGQPAVILTSQFEAQSVYANYIDYQTRANALAKKPDRTALEENELSRITKALFADKKYQQEPLISEPKAGTKRSEAQELMSHFDENFQRYLSYMTRMQALRQKENRTEKEEQELNRVTRGIGEINVAPVEKTGKDKPLYGAFTENKDEITGADRVWLKEKYRSAQEHGSVLYKDVVSFDTKFLEKIGVYNAKTDDLDEKPLMRAGRAMMNEMIRDERLENVTWLGTIHRNTAHIHIHFSAVEAYNTRPLVTQIGEDGKEFMEPRGKRKQTTLDQMKDTFASALVDRAKERQRIGQMRDYLINDVRESLPGHSMALAGLQRVVERLPNDRRKWQYASINTKTQRMMDSFVDDFMDDNPRFHEYRQAVQASESVDRELFGETKQKHLHYATNQMADLHKRLGNQVLHYIDEMDQRQRRINPPLAKVPLSDRYLEELAAALQAEKKREEAPMSPEVRAAMMKKKEAESRPRPVSSRRPLILRRDLYALKRELSHTMEEEKYQALREHEKTQRAVDWDRERE</sequence>
<gene>
    <name evidence="2" type="ORF">D1010_09545</name>
</gene>
<dbReference type="NCBIfam" id="NF041498">
    <property type="entry name" value="MobP2"/>
    <property type="match status" value="1"/>
</dbReference>
<reference evidence="2 3" key="1">
    <citation type="submission" date="2019-10" db="EMBL/GenBank/DDBJ databases">
        <title>The completed genome of Lactobacillus harbinensis M1.</title>
        <authorList>
            <person name="Zheng Y."/>
        </authorList>
    </citation>
    <scope>NUCLEOTIDE SEQUENCE [LARGE SCALE GENOMIC DNA]</scope>
    <source>
        <strain evidence="2 3">M1</strain>
    </source>
</reference>
<protein>
    <recommendedName>
        <fullName evidence="4">Relaxase</fullName>
    </recommendedName>
</protein>
<evidence type="ECO:0000313" key="2">
    <source>
        <dbReference type="EMBL" id="QFR23631.1"/>
    </source>
</evidence>
<dbReference type="InterPro" id="IPR048101">
    <property type="entry name" value="MobP2"/>
</dbReference>